<feature type="region of interest" description="Disordered" evidence="8">
    <location>
        <begin position="26"/>
        <end position="273"/>
    </location>
</feature>
<dbReference type="InterPro" id="IPR028094">
    <property type="entry name" value="RTC4_C"/>
</dbReference>
<dbReference type="RefSeq" id="XP_043132670.1">
    <property type="nucleotide sequence ID" value="XM_043276132.1"/>
</dbReference>
<keyword evidence="7" id="KW-0539">Nucleus</keyword>
<dbReference type="PANTHER" id="PTHR41391">
    <property type="entry name" value="RESTRICTION OF TELOMERE CAPPING PROTEIN 4"/>
    <property type="match status" value="1"/>
</dbReference>
<keyword evidence="6" id="KW-0963">Cytoplasm</keyword>
<dbReference type="GO" id="GO:0005737">
    <property type="term" value="C:cytoplasm"/>
    <property type="evidence" value="ECO:0007669"/>
    <property type="project" value="UniProtKB-SubCell"/>
</dbReference>
<accession>A0A7R7VG80</accession>
<dbReference type="GeneID" id="66978507"/>
<sequence length="502" mass="55575">MGTRTRPDSSFSRNYLTARNFTGKHLLSTFNNETNKLPKPERPEPGIDDAPISSSDDEVEAGDQDNVNISDLEEDRELNTPVKQSLEDKLAESSAPRRSGRASVSKQDGGDKPEVSSSQEKSRARTSSAIEDPETYYLELWGSSQNGKRRKNAQFSSQSRFSSGPSSQDNKSASKPQKDKKGYVKKSPQEKNKKKEESSFQMPREIDMSSPPPSKTRANGKTPEFKNPPALPNGISSDNEPQFADVLDSLSQDDASPLSSPISTPSPPSSAFNFEFSQADEEIMQPKKALCPMCKEEVDPEALMRFETQPKQRFRDQMGFCESHQTSTAEKEWKSKGYPNIDWDAFDERIRGHYDDLAKLLVPECSSYYRNLLNSAMKSGKAKNFRLTLSGGGLEDISCGYYGTRGSGKMLQAVTTHFAPQLRRLAAADHIVKTAGVAGYAQAVLVPELAVRLVKENMKIDDDQSARQILRDSIGIGEKLNAQLNDVIPVPELDEDKENVAA</sequence>
<feature type="compositionally biased region" description="Polar residues" evidence="8">
    <location>
        <begin position="115"/>
        <end position="129"/>
    </location>
</feature>
<dbReference type="EMBL" id="AP024416">
    <property type="protein sequence ID" value="BCR84148.1"/>
    <property type="molecule type" value="Genomic_DNA"/>
</dbReference>
<evidence type="ECO:0000313" key="10">
    <source>
        <dbReference type="EMBL" id="BCR84148.1"/>
    </source>
</evidence>
<evidence type="ECO:0000256" key="2">
    <source>
        <dbReference type="ARBA" id="ARBA00004123"/>
    </source>
</evidence>
<dbReference type="Pfam" id="PF14474">
    <property type="entry name" value="RTC4"/>
    <property type="match status" value="1"/>
</dbReference>
<name>A0A7R7VG80_ASPCH</name>
<feature type="compositionally biased region" description="Low complexity" evidence="8">
    <location>
        <begin position="154"/>
        <end position="168"/>
    </location>
</feature>
<organism evidence="10 11">
    <name type="scientific">Aspergillus chevalieri</name>
    <name type="common">Eurotium chevalieri</name>
    <dbReference type="NCBI Taxonomy" id="182096"/>
    <lineage>
        <taxon>Eukaryota</taxon>
        <taxon>Fungi</taxon>
        <taxon>Dikarya</taxon>
        <taxon>Ascomycota</taxon>
        <taxon>Pezizomycotina</taxon>
        <taxon>Eurotiomycetes</taxon>
        <taxon>Eurotiomycetidae</taxon>
        <taxon>Eurotiales</taxon>
        <taxon>Aspergillaceae</taxon>
        <taxon>Aspergillus</taxon>
        <taxon>Aspergillus subgen. Aspergillus</taxon>
    </lineage>
</organism>
<reference evidence="10" key="1">
    <citation type="submission" date="2021-01" db="EMBL/GenBank/DDBJ databases">
        <authorList>
            <consortium name="Aspergillus chevalieri M1 genome sequencing consortium"/>
            <person name="Kazuki M."/>
            <person name="Futagami T."/>
        </authorList>
    </citation>
    <scope>NUCLEOTIDE SEQUENCE</scope>
    <source>
        <strain evidence="10">M1</strain>
    </source>
</reference>
<dbReference type="AlphaFoldDB" id="A0A7R7VG80"/>
<evidence type="ECO:0000259" key="9">
    <source>
        <dbReference type="SMART" id="SM01312"/>
    </source>
</evidence>
<protein>
    <recommendedName>
        <fullName evidence="5">Restriction of telomere capping protein 4</fullName>
    </recommendedName>
</protein>
<evidence type="ECO:0000256" key="5">
    <source>
        <dbReference type="ARBA" id="ARBA00015162"/>
    </source>
</evidence>
<evidence type="ECO:0000256" key="4">
    <source>
        <dbReference type="ARBA" id="ARBA00009461"/>
    </source>
</evidence>
<comment type="similarity">
    <text evidence="4">Belongs to the RTC4 family.</text>
</comment>
<evidence type="ECO:0000256" key="1">
    <source>
        <dbReference type="ARBA" id="ARBA00002738"/>
    </source>
</evidence>
<feature type="compositionally biased region" description="Basic and acidic residues" evidence="8">
    <location>
        <begin position="176"/>
        <end position="198"/>
    </location>
</feature>
<evidence type="ECO:0000313" key="11">
    <source>
        <dbReference type="Proteomes" id="UP000637239"/>
    </source>
</evidence>
<reference evidence="10" key="2">
    <citation type="submission" date="2021-02" db="EMBL/GenBank/DDBJ databases">
        <title>Aspergillus chevalieri M1 genome sequence.</title>
        <authorList>
            <person name="Kadooka C."/>
            <person name="Mori K."/>
            <person name="Futagami T."/>
        </authorList>
    </citation>
    <scope>NUCLEOTIDE SEQUENCE</scope>
    <source>
        <strain evidence="10">M1</strain>
    </source>
</reference>
<evidence type="ECO:0000256" key="8">
    <source>
        <dbReference type="SAM" id="MobiDB-lite"/>
    </source>
</evidence>
<comment type="function">
    <text evidence="1">May be involved in a process influencing telomere capping.</text>
</comment>
<keyword evidence="11" id="KW-1185">Reference proteome</keyword>
<dbReference type="SMART" id="SM01312">
    <property type="entry name" value="RTC4"/>
    <property type="match status" value="1"/>
</dbReference>
<comment type="subcellular location">
    <subcellularLocation>
        <location evidence="3">Cytoplasm</location>
    </subcellularLocation>
    <subcellularLocation>
        <location evidence="2">Nucleus</location>
    </subcellularLocation>
</comment>
<gene>
    <name evidence="10" type="ORF">ACHE_11550A</name>
</gene>
<evidence type="ECO:0000256" key="6">
    <source>
        <dbReference type="ARBA" id="ARBA00022490"/>
    </source>
</evidence>
<feature type="domain" description="Restriction of telomere capping protein 4 C-terminal" evidence="9">
    <location>
        <begin position="360"/>
        <end position="483"/>
    </location>
</feature>
<feature type="compositionally biased region" description="Basic and acidic residues" evidence="8">
    <location>
        <begin position="36"/>
        <end position="45"/>
    </location>
</feature>
<proteinExistence type="inferred from homology"/>
<dbReference type="KEGG" id="ache:ACHE_11550A"/>
<evidence type="ECO:0000256" key="7">
    <source>
        <dbReference type="ARBA" id="ARBA00023242"/>
    </source>
</evidence>
<evidence type="ECO:0000256" key="3">
    <source>
        <dbReference type="ARBA" id="ARBA00004496"/>
    </source>
</evidence>
<dbReference type="PANTHER" id="PTHR41391:SF1">
    <property type="entry name" value="RESTRICTION OF TELOMERE CAPPING PROTEIN 4"/>
    <property type="match status" value="1"/>
</dbReference>
<dbReference type="GO" id="GO:0005634">
    <property type="term" value="C:nucleus"/>
    <property type="evidence" value="ECO:0007669"/>
    <property type="project" value="UniProtKB-SubCell"/>
</dbReference>
<dbReference type="Proteomes" id="UP000637239">
    <property type="component" value="Chromosome 1"/>
</dbReference>
<dbReference type="InterPro" id="IPR039024">
    <property type="entry name" value="RTC4"/>
</dbReference>